<comment type="caution">
    <text evidence="2">The sequence shown here is derived from an EMBL/GenBank/DDBJ whole genome shotgun (WGS) entry which is preliminary data.</text>
</comment>
<protein>
    <recommendedName>
        <fullName evidence="1">Nudix hydrolase domain-containing protein</fullName>
    </recommendedName>
</protein>
<dbReference type="InterPro" id="IPR015797">
    <property type="entry name" value="NUDIX_hydrolase-like_dom_sf"/>
</dbReference>
<organism evidence="2 3">
    <name type="scientific">Candidatus Staskawiczbacteria bacterium RIFCSPHIGHO2_02_FULL_34_9</name>
    <dbReference type="NCBI Taxonomy" id="1802206"/>
    <lineage>
        <taxon>Bacteria</taxon>
        <taxon>Candidatus Staskawicziibacteriota</taxon>
    </lineage>
</organism>
<evidence type="ECO:0000259" key="1">
    <source>
        <dbReference type="PROSITE" id="PS51462"/>
    </source>
</evidence>
<dbReference type="Gene3D" id="3.90.79.10">
    <property type="entry name" value="Nucleoside Triphosphate Pyrophosphohydrolase"/>
    <property type="match status" value="1"/>
</dbReference>
<evidence type="ECO:0000313" key="2">
    <source>
        <dbReference type="EMBL" id="OGZ69302.1"/>
    </source>
</evidence>
<dbReference type="AlphaFoldDB" id="A0A1G2I397"/>
<reference evidence="2 3" key="1">
    <citation type="journal article" date="2016" name="Nat. Commun.">
        <title>Thousands of microbial genomes shed light on interconnected biogeochemical processes in an aquifer system.</title>
        <authorList>
            <person name="Anantharaman K."/>
            <person name="Brown C.T."/>
            <person name="Hug L.A."/>
            <person name="Sharon I."/>
            <person name="Castelle C.J."/>
            <person name="Probst A.J."/>
            <person name="Thomas B.C."/>
            <person name="Singh A."/>
            <person name="Wilkins M.J."/>
            <person name="Karaoz U."/>
            <person name="Brodie E.L."/>
            <person name="Williams K.H."/>
            <person name="Hubbard S.S."/>
            <person name="Banfield J.F."/>
        </authorList>
    </citation>
    <scope>NUCLEOTIDE SEQUENCE [LARGE SCALE GENOMIC DNA]</scope>
</reference>
<dbReference type="SUPFAM" id="SSF55811">
    <property type="entry name" value="Nudix"/>
    <property type="match status" value="1"/>
</dbReference>
<sequence>MDQIRGVALVVVSPEGKILILKELQEKPELDKKSGMFSIPMETCEIGEHNEEAIIRLVMEELPGLFVSVDSLAHIGSYQIVPEVWVQLFSMKVANTKLPNLDPANKEVSDHQWCNPREALKLWLRRGAKEMISDFINKKLGITRQECEPSNGQEQ</sequence>
<dbReference type="Proteomes" id="UP000176421">
    <property type="component" value="Unassembled WGS sequence"/>
</dbReference>
<dbReference type="EMBL" id="MHOS01000011">
    <property type="protein sequence ID" value="OGZ69302.1"/>
    <property type="molecule type" value="Genomic_DNA"/>
</dbReference>
<evidence type="ECO:0000313" key="3">
    <source>
        <dbReference type="Proteomes" id="UP000176421"/>
    </source>
</evidence>
<gene>
    <name evidence="2" type="ORF">A3D35_00580</name>
</gene>
<feature type="domain" description="Nudix hydrolase" evidence="1">
    <location>
        <begin position="2"/>
        <end position="137"/>
    </location>
</feature>
<proteinExistence type="predicted"/>
<dbReference type="Pfam" id="PF00293">
    <property type="entry name" value="NUDIX"/>
    <property type="match status" value="1"/>
</dbReference>
<dbReference type="InterPro" id="IPR000086">
    <property type="entry name" value="NUDIX_hydrolase_dom"/>
</dbReference>
<dbReference type="CDD" id="cd02883">
    <property type="entry name" value="NUDIX_Hydrolase"/>
    <property type="match status" value="1"/>
</dbReference>
<accession>A0A1G2I397</accession>
<name>A0A1G2I397_9BACT</name>
<dbReference type="PROSITE" id="PS51462">
    <property type="entry name" value="NUDIX"/>
    <property type="match status" value="1"/>
</dbReference>